<accession>A0ABV0N582</accession>
<name>A0ABV0N582_9TELE</name>
<dbReference type="EMBL" id="JAHRIO010024373">
    <property type="protein sequence ID" value="MEQ2166549.1"/>
    <property type="molecule type" value="Genomic_DNA"/>
</dbReference>
<evidence type="ECO:0000313" key="2">
    <source>
        <dbReference type="EMBL" id="MEQ2166549.1"/>
    </source>
</evidence>
<dbReference type="PANTHER" id="PTHR28608">
    <property type="entry name" value="INTEGRATOR COMPLEX SUBUNIT 2"/>
    <property type="match status" value="1"/>
</dbReference>
<feature type="region of interest" description="Disordered" evidence="1">
    <location>
        <begin position="1"/>
        <end position="26"/>
    </location>
</feature>
<feature type="non-terminal residue" evidence="2">
    <location>
        <position position="1"/>
    </location>
</feature>
<dbReference type="PANTHER" id="PTHR28608:SF1">
    <property type="entry name" value="INTEGRATOR COMPLEX SUBUNIT 2"/>
    <property type="match status" value="1"/>
</dbReference>
<dbReference type="Pfam" id="PF14750">
    <property type="entry name" value="INTS2"/>
    <property type="match status" value="1"/>
</dbReference>
<evidence type="ECO:0000256" key="1">
    <source>
        <dbReference type="SAM" id="MobiDB-lite"/>
    </source>
</evidence>
<evidence type="ECO:0000313" key="3">
    <source>
        <dbReference type="Proteomes" id="UP001476798"/>
    </source>
</evidence>
<organism evidence="2 3">
    <name type="scientific">Goodea atripinnis</name>
    <dbReference type="NCBI Taxonomy" id="208336"/>
    <lineage>
        <taxon>Eukaryota</taxon>
        <taxon>Metazoa</taxon>
        <taxon>Chordata</taxon>
        <taxon>Craniata</taxon>
        <taxon>Vertebrata</taxon>
        <taxon>Euteleostomi</taxon>
        <taxon>Actinopterygii</taxon>
        <taxon>Neopterygii</taxon>
        <taxon>Teleostei</taxon>
        <taxon>Neoteleostei</taxon>
        <taxon>Acanthomorphata</taxon>
        <taxon>Ovalentaria</taxon>
        <taxon>Atherinomorphae</taxon>
        <taxon>Cyprinodontiformes</taxon>
        <taxon>Goodeidae</taxon>
        <taxon>Goodea</taxon>
    </lineage>
</organism>
<keyword evidence="3" id="KW-1185">Reference proteome</keyword>
<gene>
    <name evidence="2" type="primary">INTS2_2</name>
    <name evidence="2" type="ORF">GOODEAATRI_029509</name>
</gene>
<protein>
    <submittedName>
        <fullName evidence="2">Integrator complex subunit 2</fullName>
    </submittedName>
</protein>
<dbReference type="InterPro" id="IPR029321">
    <property type="entry name" value="INTS2"/>
</dbReference>
<proteinExistence type="predicted"/>
<sequence length="124" mass="13964">LVAILPRSRSTHVPNDANMEDEGGSGYSGLREEHVVKASALLRLYCALMGIAGLRPTDEEAEQLLQLMTSRPPATPAGVRFVSLSFCKLLAFPTLVRYTKLYFYHWFRCSLFLMLCNTYCMLIV</sequence>
<dbReference type="Proteomes" id="UP001476798">
    <property type="component" value="Unassembled WGS sequence"/>
</dbReference>
<comment type="caution">
    <text evidence="2">The sequence shown here is derived from an EMBL/GenBank/DDBJ whole genome shotgun (WGS) entry which is preliminary data.</text>
</comment>
<reference evidence="2 3" key="1">
    <citation type="submission" date="2021-06" db="EMBL/GenBank/DDBJ databases">
        <authorList>
            <person name="Palmer J.M."/>
        </authorList>
    </citation>
    <scope>NUCLEOTIDE SEQUENCE [LARGE SCALE GENOMIC DNA]</scope>
    <source>
        <strain evidence="2 3">GA_2019</strain>
        <tissue evidence="2">Muscle</tissue>
    </source>
</reference>